<feature type="region of interest" description="Disordered" evidence="1">
    <location>
        <begin position="181"/>
        <end position="221"/>
    </location>
</feature>
<feature type="compositionally biased region" description="Basic and acidic residues" evidence="1">
    <location>
        <begin position="200"/>
        <end position="209"/>
    </location>
</feature>
<dbReference type="Proteomes" id="UP000594342">
    <property type="component" value="Unassembled WGS sequence"/>
</dbReference>
<dbReference type="EMBL" id="UPSH01000001">
    <property type="protein sequence ID" value="VBB17840.1"/>
    <property type="molecule type" value="Genomic_DNA"/>
</dbReference>
<sequence length="221" mass="25430">MWRVYLGIILYLSGDTHLRIKDVKSKLEIIVQMTDHEDKKQVDTDTKTVDSTDQDTVKRMDPENILDTEIVVFSYITQDNEPGTLIVNMNSNPRLEVFFERSDLLTMENVKKKKMTLRDLLLNGVVSVGSVDTMETLEISIPDKRVSTQKPSITGKFMHGSRKRLIAEPLGIEFDYYPESDHENTDFDIDDNDDDNENGEENKLPKEKQTASIDVDWLRGE</sequence>
<reference evidence="2 3" key="1">
    <citation type="submission" date="2018-10" db="EMBL/GenBank/DDBJ databases">
        <authorList>
            <consortium name="IHU Genomes"/>
        </authorList>
    </citation>
    <scope>NUCLEOTIDE SEQUENCE [LARGE SCALE GENOMIC DNA]</scope>
    <source>
        <strain evidence="2 3">A1</strain>
    </source>
</reference>
<evidence type="ECO:0000313" key="2">
    <source>
        <dbReference type="EMBL" id="VBB17840.1"/>
    </source>
</evidence>
<gene>
    <name evidence="2" type="ORF">YASMINEVIRUS_303</name>
</gene>
<proteinExistence type="predicted"/>
<feature type="compositionally biased region" description="Acidic residues" evidence="1">
    <location>
        <begin position="186"/>
        <end position="199"/>
    </location>
</feature>
<organism evidence="2 3">
    <name type="scientific">Yasminevirus sp. GU-2018</name>
    <dbReference type="NCBI Taxonomy" id="2420051"/>
    <lineage>
        <taxon>Viruses</taxon>
        <taxon>Varidnaviria</taxon>
        <taxon>Bamfordvirae</taxon>
        <taxon>Nucleocytoviricota</taxon>
        <taxon>Megaviricetes</taxon>
        <taxon>Imitervirales</taxon>
        <taxon>Mimiviridae</taxon>
        <taxon>Klosneuvirinae</taxon>
        <taxon>Yasminevirus</taxon>
        <taxon>Yasminevirus saudimassiliense</taxon>
    </lineage>
</organism>
<keyword evidence="3" id="KW-1185">Reference proteome</keyword>
<evidence type="ECO:0000256" key="1">
    <source>
        <dbReference type="SAM" id="MobiDB-lite"/>
    </source>
</evidence>
<comment type="caution">
    <text evidence="2">The sequence shown here is derived from an EMBL/GenBank/DDBJ whole genome shotgun (WGS) entry which is preliminary data.</text>
</comment>
<name>A0A5K0U7S8_9VIRU</name>
<accession>A0A5K0U7S8</accession>
<protein>
    <submittedName>
        <fullName evidence="2">Uncharacterized protein</fullName>
    </submittedName>
</protein>
<evidence type="ECO:0000313" key="3">
    <source>
        <dbReference type="Proteomes" id="UP000594342"/>
    </source>
</evidence>